<keyword evidence="3" id="KW-1185">Reference proteome</keyword>
<reference evidence="2" key="2">
    <citation type="submission" date="2014-03" db="EMBL/GenBank/DDBJ databases">
        <title>Candidatus Competibacter-lineage genomes retrieved from metagenomes reveal functional metabolic diversity.</title>
        <authorList>
            <person name="McIlroy S.J."/>
            <person name="Albertsen M."/>
            <person name="Andresen E.K."/>
            <person name="Saunders A.M."/>
            <person name="Kristiansen R."/>
            <person name="Stokholm-Bjerregaard M."/>
            <person name="Nielsen K.L."/>
            <person name="Nielsen P.H."/>
        </authorList>
    </citation>
    <scope>NUCLEOTIDE SEQUENCE</scope>
    <source>
        <strain evidence="2">Run_A_D11</strain>
    </source>
</reference>
<dbReference type="AlphaFoldDB" id="W6MCN1"/>
<proteinExistence type="predicted"/>
<reference evidence="2" key="1">
    <citation type="submission" date="2013-07" db="EMBL/GenBank/DDBJ databases">
        <authorList>
            <person name="McIlroy S."/>
        </authorList>
    </citation>
    <scope>NUCLEOTIDE SEQUENCE [LARGE SCALE GENOMIC DNA]</scope>
    <source>
        <strain evidence="2">Run_A_D11</strain>
    </source>
</reference>
<evidence type="ECO:0000313" key="3">
    <source>
        <dbReference type="Proteomes" id="UP000035760"/>
    </source>
</evidence>
<evidence type="ECO:0000313" key="2">
    <source>
        <dbReference type="EMBL" id="CDI04175.1"/>
    </source>
</evidence>
<sequence>MSDGGLPLLEARSREQRSGFQLSTAHAELFSGCGGKQDAQTTQTRQNASQPTVHQCPPGVIAFSDRVLL</sequence>
<gene>
    <name evidence="2" type="ORF">BN873_890081</name>
</gene>
<organism evidence="2 3">
    <name type="scientific">Candidatus Competibacter denitrificans Run_A_D11</name>
    <dbReference type="NCBI Taxonomy" id="1400863"/>
    <lineage>
        <taxon>Bacteria</taxon>
        <taxon>Pseudomonadati</taxon>
        <taxon>Pseudomonadota</taxon>
        <taxon>Gammaproteobacteria</taxon>
        <taxon>Candidatus Competibacteraceae</taxon>
        <taxon>Candidatus Competibacter</taxon>
    </lineage>
</organism>
<name>W6MCN1_9GAMM</name>
<dbReference type="EMBL" id="CBTJ020000101">
    <property type="protein sequence ID" value="CDI04175.1"/>
    <property type="molecule type" value="Genomic_DNA"/>
</dbReference>
<dbReference type="Proteomes" id="UP000035760">
    <property type="component" value="Unassembled WGS sequence"/>
</dbReference>
<protein>
    <submittedName>
        <fullName evidence="2">Uncharacterized protein</fullName>
    </submittedName>
</protein>
<evidence type="ECO:0000256" key="1">
    <source>
        <dbReference type="SAM" id="MobiDB-lite"/>
    </source>
</evidence>
<dbReference type="STRING" id="1400863.BN873_890081"/>
<comment type="caution">
    <text evidence="2">The sequence shown here is derived from an EMBL/GenBank/DDBJ whole genome shotgun (WGS) entry which is preliminary data.</text>
</comment>
<accession>W6MCN1</accession>
<feature type="region of interest" description="Disordered" evidence="1">
    <location>
        <begin position="32"/>
        <end position="55"/>
    </location>
</feature>
<feature type="compositionally biased region" description="Polar residues" evidence="1">
    <location>
        <begin position="38"/>
        <end position="53"/>
    </location>
</feature>